<sequence>MSLVKKLNPYAQKPWPPLSSSGFTLFAHALQRYNLTTNSAANTTRLTYLALPDNALLNLPLDAYSVHGLVPNAGAFYYQSLLTILPTRCNTTLIVETNNERVSFNDVSCYCTNLYIDGSCIVHGVERPISSSMVDQDFAKARMETKSSRMETKSSPVSSRR</sequence>
<evidence type="ECO:0000313" key="1">
    <source>
        <dbReference type="EMBL" id="KAJ0087934.1"/>
    </source>
</evidence>
<dbReference type="EMBL" id="CM047905">
    <property type="protein sequence ID" value="KAJ0087934.1"/>
    <property type="molecule type" value="Genomic_DNA"/>
</dbReference>
<protein>
    <submittedName>
        <fullName evidence="1">Uncharacterized protein</fullName>
    </submittedName>
</protein>
<gene>
    <name evidence="1" type="ORF">Patl1_31974</name>
</gene>
<evidence type="ECO:0000313" key="2">
    <source>
        <dbReference type="Proteomes" id="UP001164250"/>
    </source>
</evidence>
<organism evidence="1 2">
    <name type="scientific">Pistacia atlantica</name>
    <dbReference type="NCBI Taxonomy" id="434234"/>
    <lineage>
        <taxon>Eukaryota</taxon>
        <taxon>Viridiplantae</taxon>
        <taxon>Streptophyta</taxon>
        <taxon>Embryophyta</taxon>
        <taxon>Tracheophyta</taxon>
        <taxon>Spermatophyta</taxon>
        <taxon>Magnoliopsida</taxon>
        <taxon>eudicotyledons</taxon>
        <taxon>Gunneridae</taxon>
        <taxon>Pentapetalae</taxon>
        <taxon>rosids</taxon>
        <taxon>malvids</taxon>
        <taxon>Sapindales</taxon>
        <taxon>Anacardiaceae</taxon>
        <taxon>Pistacia</taxon>
    </lineage>
</organism>
<comment type="caution">
    <text evidence="1">The sequence shown here is derived from an EMBL/GenBank/DDBJ whole genome shotgun (WGS) entry which is preliminary data.</text>
</comment>
<keyword evidence="2" id="KW-1185">Reference proteome</keyword>
<proteinExistence type="predicted"/>
<reference evidence="2" key="1">
    <citation type="journal article" date="2023" name="G3 (Bethesda)">
        <title>Genome assembly and association tests identify interacting loci associated with vigor, precocity, and sex in interspecific pistachio rootstocks.</title>
        <authorList>
            <person name="Palmer W."/>
            <person name="Jacygrad E."/>
            <person name="Sagayaradj S."/>
            <person name="Cavanaugh K."/>
            <person name="Han R."/>
            <person name="Bertier L."/>
            <person name="Beede B."/>
            <person name="Kafkas S."/>
            <person name="Golino D."/>
            <person name="Preece J."/>
            <person name="Michelmore R."/>
        </authorList>
    </citation>
    <scope>NUCLEOTIDE SEQUENCE [LARGE SCALE GENOMIC DNA]</scope>
</reference>
<accession>A0ACC1AMK0</accession>
<name>A0ACC1AMK0_9ROSI</name>
<dbReference type="Proteomes" id="UP001164250">
    <property type="component" value="Chromosome 9"/>
</dbReference>